<evidence type="ECO:0000313" key="1">
    <source>
        <dbReference type="EMBL" id="TXG68741.1"/>
    </source>
</evidence>
<dbReference type="OrthoDB" id="10617052at2759"/>
<organism evidence="1 2">
    <name type="scientific">Acer yangbiense</name>
    <dbReference type="NCBI Taxonomy" id="1000413"/>
    <lineage>
        <taxon>Eukaryota</taxon>
        <taxon>Viridiplantae</taxon>
        <taxon>Streptophyta</taxon>
        <taxon>Embryophyta</taxon>
        <taxon>Tracheophyta</taxon>
        <taxon>Spermatophyta</taxon>
        <taxon>Magnoliopsida</taxon>
        <taxon>eudicotyledons</taxon>
        <taxon>Gunneridae</taxon>
        <taxon>Pentapetalae</taxon>
        <taxon>rosids</taxon>
        <taxon>malvids</taxon>
        <taxon>Sapindales</taxon>
        <taxon>Sapindaceae</taxon>
        <taxon>Hippocastanoideae</taxon>
        <taxon>Acereae</taxon>
        <taxon>Acer</taxon>
    </lineage>
</organism>
<sequence>MSVFRGLLCGIGTSTLSRPVVETSVEDSSLLAHLVSIFEPSPPSSTSSSSGSLPPITTINPLQGQYIIISVYVDDIISTGDDASALACAYHVWSKRPTKDEVVIESKECLAMELAWKKEPGQPLWQ</sequence>
<reference evidence="2" key="1">
    <citation type="journal article" date="2019" name="Gigascience">
        <title>De novo genome assembly of the endangered Acer yangbiense, a plant species with extremely small populations endemic to Yunnan Province, China.</title>
        <authorList>
            <person name="Yang J."/>
            <person name="Wariss H.M."/>
            <person name="Tao L."/>
            <person name="Zhang R."/>
            <person name="Yun Q."/>
            <person name="Hollingsworth P."/>
            <person name="Dao Z."/>
            <person name="Luo G."/>
            <person name="Guo H."/>
            <person name="Ma Y."/>
            <person name="Sun W."/>
        </authorList>
    </citation>
    <scope>NUCLEOTIDE SEQUENCE [LARGE SCALE GENOMIC DNA]</scope>
    <source>
        <strain evidence="2">cv. Malutang</strain>
    </source>
</reference>
<gene>
    <name evidence="1" type="ORF">EZV62_003676</name>
</gene>
<accession>A0A5C7IHY5</accession>
<evidence type="ECO:0000313" key="2">
    <source>
        <dbReference type="Proteomes" id="UP000323000"/>
    </source>
</evidence>
<dbReference type="EMBL" id="VAHF01000002">
    <property type="protein sequence ID" value="TXG68741.1"/>
    <property type="molecule type" value="Genomic_DNA"/>
</dbReference>
<dbReference type="Proteomes" id="UP000323000">
    <property type="component" value="Chromosome 2"/>
</dbReference>
<dbReference type="AlphaFoldDB" id="A0A5C7IHY5"/>
<protein>
    <submittedName>
        <fullName evidence="1">Uncharacterized protein</fullName>
    </submittedName>
</protein>
<keyword evidence="2" id="KW-1185">Reference proteome</keyword>
<comment type="caution">
    <text evidence="1">The sequence shown here is derived from an EMBL/GenBank/DDBJ whole genome shotgun (WGS) entry which is preliminary data.</text>
</comment>
<proteinExistence type="predicted"/>
<name>A0A5C7IHY5_9ROSI</name>